<proteinExistence type="predicted"/>
<feature type="transmembrane region" description="Helical" evidence="1">
    <location>
        <begin position="38"/>
        <end position="56"/>
    </location>
</feature>
<accession>A0AAD4LJ89</accession>
<keyword evidence="1" id="KW-0812">Transmembrane</keyword>
<dbReference type="EMBL" id="JAKELL010000013">
    <property type="protein sequence ID" value="KAH8995042.1"/>
    <property type="molecule type" value="Genomic_DNA"/>
</dbReference>
<organism evidence="2 3">
    <name type="scientific">Lactarius akahatsu</name>
    <dbReference type="NCBI Taxonomy" id="416441"/>
    <lineage>
        <taxon>Eukaryota</taxon>
        <taxon>Fungi</taxon>
        <taxon>Dikarya</taxon>
        <taxon>Basidiomycota</taxon>
        <taxon>Agaricomycotina</taxon>
        <taxon>Agaricomycetes</taxon>
        <taxon>Russulales</taxon>
        <taxon>Russulaceae</taxon>
        <taxon>Lactarius</taxon>
    </lineage>
</organism>
<dbReference type="AlphaFoldDB" id="A0AAD4LJ89"/>
<protein>
    <submittedName>
        <fullName evidence="2">Uncharacterized protein</fullName>
    </submittedName>
</protein>
<comment type="caution">
    <text evidence="2">The sequence shown here is derived from an EMBL/GenBank/DDBJ whole genome shotgun (WGS) entry which is preliminary data.</text>
</comment>
<reference evidence="2" key="1">
    <citation type="submission" date="2022-01" db="EMBL/GenBank/DDBJ databases">
        <title>Comparative genomics reveals a dynamic genome evolution in the ectomycorrhizal milk-cap (Lactarius) mushrooms.</title>
        <authorList>
            <consortium name="DOE Joint Genome Institute"/>
            <person name="Lebreton A."/>
            <person name="Tang N."/>
            <person name="Kuo A."/>
            <person name="LaButti K."/>
            <person name="Drula E."/>
            <person name="Barry K."/>
            <person name="Clum A."/>
            <person name="Lipzen A."/>
            <person name="Mousain D."/>
            <person name="Ng V."/>
            <person name="Wang R."/>
            <person name="Wang X."/>
            <person name="Dai Y."/>
            <person name="Henrissat B."/>
            <person name="Grigoriev I.V."/>
            <person name="Guerin-Laguette A."/>
            <person name="Yu F."/>
            <person name="Martin F.M."/>
        </authorList>
    </citation>
    <scope>NUCLEOTIDE SEQUENCE</scope>
    <source>
        <strain evidence="2">QP</strain>
    </source>
</reference>
<keyword evidence="1" id="KW-1133">Transmembrane helix</keyword>
<evidence type="ECO:0000313" key="3">
    <source>
        <dbReference type="Proteomes" id="UP001201163"/>
    </source>
</evidence>
<name>A0AAD4LJ89_9AGAM</name>
<gene>
    <name evidence="2" type="ORF">EDB92DRAFT_258612</name>
</gene>
<feature type="transmembrane region" description="Helical" evidence="1">
    <location>
        <begin position="12"/>
        <end position="32"/>
    </location>
</feature>
<evidence type="ECO:0000313" key="2">
    <source>
        <dbReference type="EMBL" id="KAH8995042.1"/>
    </source>
</evidence>
<evidence type="ECO:0000256" key="1">
    <source>
        <dbReference type="SAM" id="Phobius"/>
    </source>
</evidence>
<keyword evidence="1" id="KW-0472">Membrane</keyword>
<dbReference type="Proteomes" id="UP001201163">
    <property type="component" value="Unassembled WGS sequence"/>
</dbReference>
<sequence length="100" mass="11269">MRRTLRASRRCPWAFLVSGIINDFGVWGAGIGTEPSSSVTFFFLMMGVGYILEVVWRDKTGFDWQGARTIWLIVGYGLDVLLGELDCRCIHCIGTKRAYS</sequence>
<keyword evidence="3" id="KW-1185">Reference proteome</keyword>